<reference evidence="2 3" key="1">
    <citation type="submission" date="2016-10" db="EMBL/GenBank/DDBJ databases">
        <authorList>
            <person name="de Groot N.N."/>
        </authorList>
    </citation>
    <scope>NUCLEOTIDE SEQUENCE [LARGE SCALE GENOMIC DNA]</scope>
    <source>
        <strain evidence="2 3">DSM 29316</strain>
    </source>
</reference>
<feature type="transmembrane region" description="Helical" evidence="1">
    <location>
        <begin position="118"/>
        <end position="135"/>
    </location>
</feature>
<keyword evidence="3" id="KW-1185">Reference proteome</keyword>
<keyword evidence="1" id="KW-0472">Membrane</keyword>
<dbReference type="OrthoDB" id="7283160at2"/>
<protein>
    <submittedName>
        <fullName evidence="2">Uncharacterized protein</fullName>
    </submittedName>
</protein>
<evidence type="ECO:0000256" key="1">
    <source>
        <dbReference type="SAM" id="Phobius"/>
    </source>
</evidence>
<accession>A0A1I0V181</accession>
<keyword evidence="1" id="KW-1133">Transmembrane helix</keyword>
<dbReference type="Proteomes" id="UP000198796">
    <property type="component" value="Unassembled WGS sequence"/>
</dbReference>
<evidence type="ECO:0000313" key="2">
    <source>
        <dbReference type="EMBL" id="SFA69306.1"/>
    </source>
</evidence>
<gene>
    <name evidence="2" type="ORF">SAMN05421688_0109</name>
</gene>
<dbReference type="EMBL" id="FOJU01000001">
    <property type="protein sequence ID" value="SFA69306.1"/>
    <property type="molecule type" value="Genomic_DNA"/>
</dbReference>
<sequence length="138" mass="15094">MAQATTQLGQDPKYERFLHAPLGEDRRGSIVTVLSMFARLGVDPWTEASKLSKLPESAARQRLEELMARFHDVSTPAPDRGRIVQKLLAFLPRPAASASSTSDSARGRFAFPSQGSPIYWILAAALLLGWGVMLAQSQ</sequence>
<keyword evidence="1" id="KW-0812">Transmembrane</keyword>
<dbReference type="AlphaFoldDB" id="A0A1I0V181"/>
<name>A0A1I0V181_9RHOB</name>
<organism evidence="2 3">
    <name type="scientific">Poseidonocella pacifica</name>
    <dbReference type="NCBI Taxonomy" id="871651"/>
    <lineage>
        <taxon>Bacteria</taxon>
        <taxon>Pseudomonadati</taxon>
        <taxon>Pseudomonadota</taxon>
        <taxon>Alphaproteobacteria</taxon>
        <taxon>Rhodobacterales</taxon>
        <taxon>Roseobacteraceae</taxon>
        <taxon>Poseidonocella</taxon>
    </lineage>
</organism>
<dbReference type="RefSeq" id="WP_092059582.1">
    <property type="nucleotide sequence ID" value="NZ_FOJU01000001.1"/>
</dbReference>
<proteinExistence type="predicted"/>
<evidence type="ECO:0000313" key="3">
    <source>
        <dbReference type="Proteomes" id="UP000198796"/>
    </source>
</evidence>